<feature type="transmembrane region" description="Helical" evidence="7">
    <location>
        <begin position="54"/>
        <end position="73"/>
    </location>
</feature>
<feature type="compositionally biased region" description="Basic and acidic residues" evidence="6">
    <location>
        <begin position="116"/>
        <end position="125"/>
    </location>
</feature>
<organism evidence="8 9">
    <name type="scientific">Marasmius tenuissimus</name>
    <dbReference type="NCBI Taxonomy" id="585030"/>
    <lineage>
        <taxon>Eukaryota</taxon>
        <taxon>Fungi</taxon>
        <taxon>Dikarya</taxon>
        <taxon>Basidiomycota</taxon>
        <taxon>Agaricomycotina</taxon>
        <taxon>Agaricomycetes</taxon>
        <taxon>Agaricomycetidae</taxon>
        <taxon>Agaricales</taxon>
        <taxon>Marasmiineae</taxon>
        <taxon>Marasmiaceae</taxon>
        <taxon>Marasmius</taxon>
    </lineage>
</organism>
<name>A0ABR2ZX50_9AGAR</name>
<keyword evidence="9" id="KW-1185">Reference proteome</keyword>
<evidence type="ECO:0000256" key="4">
    <source>
        <dbReference type="ARBA" id="ARBA00022989"/>
    </source>
</evidence>
<dbReference type="EMBL" id="JBBXMP010000049">
    <property type="protein sequence ID" value="KAL0065364.1"/>
    <property type="molecule type" value="Genomic_DNA"/>
</dbReference>
<reference evidence="8 9" key="1">
    <citation type="submission" date="2024-05" db="EMBL/GenBank/DDBJ databases">
        <title>A draft genome resource for the thread blight pathogen Marasmius tenuissimus strain MS-2.</title>
        <authorList>
            <person name="Yulfo-Soto G.E."/>
            <person name="Baruah I.K."/>
            <person name="Amoako-Attah I."/>
            <person name="Bukari Y."/>
            <person name="Meinhardt L.W."/>
            <person name="Bailey B.A."/>
            <person name="Cohen S.P."/>
        </authorList>
    </citation>
    <scope>NUCLEOTIDE SEQUENCE [LARGE SCALE GENOMIC DNA]</scope>
    <source>
        <strain evidence="8 9">MS-2</strain>
    </source>
</reference>
<evidence type="ECO:0000256" key="6">
    <source>
        <dbReference type="SAM" id="MobiDB-lite"/>
    </source>
</evidence>
<proteinExistence type="inferred from homology"/>
<feature type="region of interest" description="Disordered" evidence="6">
    <location>
        <begin position="99"/>
        <end position="125"/>
    </location>
</feature>
<protein>
    <submittedName>
        <fullName evidence="8">Uncharacterized protein</fullName>
    </submittedName>
</protein>
<accession>A0ABR2ZX50</accession>
<dbReference type="PANTHER" id="PTHR30618">
    <property type="entry name" value="NCS1 FAMILY PURINE/PYRIMIDINE TRANSPORTER"/>
    <property type="match status" value="1"/>
</dbReference>
<comment type="subcellular location">
    <subcellularLocation>
        <location evidence="1">Membrane</location>
        <topology evidence="1">Multi-pass membrane protein</topology>
    </subcellularLocation>
</comment>
<comment type="similarity">
    <text evidence="2">Belongs to the purine-cytosine permease (2.A.39) family.</text>
</comment>
<dbReference type="Proteomes" id="UP001437256">
    <property type="component" value="Unassembled WGS sequence"/>
</dbReference>
<keyword evidence="3 7" id="KW-0812">Transmembrane</keyword>
<comment type="caution">
    <text evidence="8">The sequence shown here is derived from an EMBL/GenBank/DDBJ whole genome shotgun (WGS) entry which is preliminary data.</text>
</comment>
<evidence type="ECO:0000256" key="7">
    <source>
        <dbReference type="SAM" id="Phobius"/>
    </source>
</evidence>
<gene>
    <name evidence="8" type="ORF">AAF712_007717</name>
</gene>
<dbReference type="InterPro" id="IPR001248">
    <property type="entry name" value="Pur-cyt_permease"/>
</dbReference>
<keyword evidence="5 7" id="KW-0472">Membrane</keyword>
<evidence type="ECO:0000313" key="8">
    <source>
        <dbReference type="EMBL" id="KAL0065364.1"/>
    </source>
</evidence>
<keyword evidence="4 7" id="KW-1133">Transmembrane helix</keyword>
<evidence type="ECO:0000256" key="2">
    <source>
        <dbReference type="ARBA" id="ARBA00008974"/>
    </source>
</evidence>
<feature type="transmembrane region" description="Helical" evidence="7">
    <location>
        <begin position="20"/>
        <end position="42"/>
    </location>
</feature>
<evidence type="ECO:0000256" key="5">
    <source>
        <dbReference type="ARBA" id="ARBA00023136"/>
    </source>
</evidence>
<evidence type="ECO:0000313" key="9">
    <source>
        <dbReference type="Proteomes" id="UP001437256"/>
    </source>
</evidence>
<dbReference type="Pfam" id="PF02133">
    <property type="entry name" value="Transp_cyt_pur"/>
    <property type="match status" value="1"/>
</dbReference>
<evidence type="ECO:0000256" key="1">
    <source>
        <dbReference type="ARBA" id="ARBA00004141"/>
    </source>
</evidence>
<evidence type="ECO:0000256" key="3">
    <source>
        <dbReference type="ARBA" id="ARBA00022692"/>
    </source>
</evidence>
<dbReference type="PANTHER" id="PTHR30618:SF15">
    <property type="entry name" value="NICOTINAMIDE RIBOSIDE TRANSPORTER 1-RELATED"/>
    <property type="match status" value="1"/>
</dbReference>
<dbReference type="InterPro" id="IPR045225">
    <property type="entry name" value="Uracil/uridine/allantoin_perm"/>
</dbReference>
<dbReference type="Gene3D" id="1.10.4160.10">
    <property type="entry name" value="Hydantoin permease"/>
    <property type="match status" value="1"/>
</dbReference>
<sequence length="125" mass="13936">MQDLYVGDSSSMYWYWHGIHWRAAICWVLGVLPTLPGLIIAVRNPEANDAWVKMFRITFFVGVSISFASYTLLCKTFPPPGLGLGESRHDDSMVFGLRDETSSERMSTGGISGSDIKTDLSEKKI</sequence>